<evidence type="ECO:0000256" key="5">
    <source>
        <dbReference type="ARBA" id="ARBA00022759"/>
    </source>
</evidence>
<gene>
    <name evidence="16" type="ORF">Agabi119p4_5785</name>
</gene>
<evidence type="ECO:0000256" key="8">
    <source>
        <dbReference type="ARBA" id="ARBA00022884"/>
    </source>
</evidence>
<keyword evidence="10" id="KW-0695">RNA-directed DNA polymerase</keyword>
<evidence type="ECO:0000256" key="6">
    <source>
        <dbReference type="ARBA" id="ARBA00022801"/>
    </source>
</evidence>
<feature type="domain" description="Integrase catalytic" evidence="15">
    <location>
        <begin position="14"/>
        <end position="180"/>
    </location>
</feature>
<evidence type="ECO:0000256" key="11">
    <source>
        <dbReference type="ARBA" id="ARBA00022932"/>
    </source>
</evidence>
<evidence type="ECO:0000256" key="7">
    <source>
        <dbReference type="ARBA" id="ARBA00022842"/>
    </source>
</evidence>
<dbReference type="InterPro" id="IPR036397">
    <property type="entry name" value="RNaseH_sf"/>
</dbReference>
<dbReference type="GO" id="GO:0005634">
    <property type="term" value="C:nucleus"/>
    <property type="evidence" value="ECO:0007669"/>
    <property type="project" value="UniProtKB-ARBA"/>
</dbReference>
<accession>A0A8H7F2E1</accession>
<dbReference type="EMBL" id="JABXXO010000007">
    <property type="protein sequence ID" value="KAF7773618.1"/>
    <property type="molecule type" value="Genomic_DNA"/>
</dbReference>
<name>A0A8H7F2E1_AGABI</name>
<keyword evidence="2" id="KW-0548">Nucleotidyltransferase</keyword>
<evidence type="ECO:0000256" key="4">
    <source>
        <dbReference type="ARBA" id="ARBA00022723"/>
    </source>
</evidence>
<evidence type="ECO:0000256" key="13">
    <source>
        <dbReference type="ARBA" id="ARBA00048173"/>
    </source>
</evidence>
<keyword evidence="9" id="KW-0229">DNA integration</keyword>
<dbReference type="GO" id="GO:0003723">
    <property type="term" value="F:RNA binding"/>
    <property type="evidence" value="ECO:0007669"/>
    <property type="project" value="UniProtKB-KW"/>
</dbReference>
<dbReference type="InterPro" id="IPR001584">
    <property type="entry name" value="Integrase_cat-core"/>
</dbReference>
<evidence type="ECO:0000256" key="2">
    <source>
        <dbReference type="ARBA" id="ARBA00022695"/>
    </source>
</evidence>
<dbReference type="AlphaFoldDB" id="A0A8H7F2E1"/>
<reference evidence="16 17" key="1">
    <citation type="journal article" name="Sci. Rep.">
        <title>Telomere-to-telomere assembled and centromere annotated genomes of the two main subspecies of the button mushroom Agaricus bisporus reveal especially polymorphic chromosome ends.</title>
        <authorList>
            <person name="Sonnenberg A.S.M."/>
            <person name="Sedaghat-Telgerd N."/>
            <person name="Lavrijssen B."/>
            <person name="Ohm R.A."/>
            <person name="Hendrickx P.M."/>
            <person name="Scholtmeijer K."/>
            <person name="Baars J.J.P."/>
            <person name="van Peer A."/>
        </authorList>
    </citation>
    <scope>NUCLEOTIDE SEQUENCE [LARGE SCALE GENOMIC DNA]</scope>
    <source>
        <strain evidence="16 17">H119_p4</strain>
    </source>
</reference>
<keyword evidence="11" id="KW-0808">Transferase</keyword>
<protein>
    <recommendedName>
        <fullName evidence="15">Integrase catalytic domain-containing protein</fullName>
    </recommendedName>
</protein>
<dbReference type="GO" id="GO:0003887">
    <property type="term" value="F:DNA-directed DNA polymerase activity"/>
    <property type="evidence" value="ECO:0007669"/>
    <property type="project" value="UniProtKB-KW"/>
</dbReference>
<keyword evidence="11" id="KW-0239">DNA-directed DNA polymerase</keyword>
<comment type="caution">
    <text evidence="16">The sequence shown here is derived from an EMBL/GenBank/DDBJ whole genome shotgun (WGS) entry which is preliminary data.</text>
</comment>
<keyword evidence="12" id="KW-0233">DNA recombination</keyword>
<dbReference type="GO" id="GO:0004519">
    <property type="term" value="F:endonuclease activity"/>
    <property type="evidence" value="ECO:0007669"/>
    <property type="project" value="UniProtKB-KW"/>
</dbReference>
<organism evidence="16 17">
    <name type="scientific">Agaricus bisporus var. burnettii</name>
    <dbReference type="NCBI Taxonomy" id="192524"/>
    <lineage>
        <taxon>Eukaryota</taxon>
        <taxon>Fungi</taxon>
        <taxon>Dikarya</taxon>
        <taxon>Basidiomycota</taxon>
        <taxon>Agaricomycotina</taxon>
        <taxon>Agaricomycetes</taxon>
        <taxon>Agaricomycetidae</taxon>
        <taxon>Agaricales</taxon>
        <taxon>Agaricineae</taxon>
        <taxon>Agaricaceae</taxon>
        <taxon>Agaricus</taxon>
    </lineage>
</organism>
<evidence type="ECO:0000256" key="12">
    <source>
        <dbReference type="ARBA" id="ARBA00023172"/>
    </source>
</evidence>
<dbReference type="GO" id="GO:0015074">
    <property type="term" value="P:DNA integration"/>
    <property type="evidence" value="ECO:0007669"/>
    <property type="project" value="UniProtKB-KW"/>
</dbReference>
<keyword evidence="5" id="KW-0255">Endonuclease</keyword>
<dbReference type="InterPro" id="IPR039537">
    <property type="entry name" value="Retrotran_Ty1/copia-like"/>
</dbReference>
<comment type="catalytic activity">
    <reaction evidence="13">
        <text>DNA(n) + a 2'-deoxyribonucleoside 5'-triphosphate = DNA(n+1) + diphosphate</text>
        <dbReference type="Rhea" id="RHEA:22508"/>
        <dbReference type="Rhea" id="RHEA-COMP:17339"/>
        <dbReference type="Rhea" id="RHEA-COMP:17340"/>
        <dbReference type="ChEBI" id="CHEBI:33019"/>
        <dbReference type="ChEBI" id="CHEBI:61560"/>
        <dbReference type="ChEBI" id="CHEBI:173112"/>
        <dbReference type="EC" id="2.7.7.49"/>
    </reaction>
</comment>
<comment type="catalytic activity">
    <reaction evidence="14">
        <text>DNA(n) + a 2'-deoxyribonucleoside 5'-triphosphate = DNA(n+1) + diphosphate</text>
        <dbReference type="Rhea" id="RHEA:22508"/>
        <dbReference type="Rhea" id="RHEA-COMP:17339"/>
        <dbReference type="Rhea" id="RHEA-COMP:17340"/>
        <dbReference type="ChEBI" id="CHEBI:33019"/>
        <dbReference type="ChEBI" id="CHEBI:61560"/>
        <dbReference type="ChEBI" id="CHEBI:173112"/>
        <dbReference type="EC" id="2.7.7.7"/>
    </reaction>
</comment>
<dbReference type="GO" id="GO:0003964">
    <property type="term" value="F:RNA-directed DNA polymerase activity"/>
    <property type="evidence" value="ECO:0007669"/>
    <property type="project" value="UniProtKB-KW"/>
</dbReference>
<keyword evidence="6" id="KW-0378">Hydrolase</keyword>
<dbReference type="GO" id="GO:0046872">
    <property type="term" value="F:metal ion binding"/>
    <property type="evidence" value="ECO:0007669"/>
    <property type="project" value="UniProtKB-KW"/>
</dbReference>
<evidence type="ECO:0000256" key="9">
    <source>
        <dbReference type="ARBA" id="ARBA00022908"/>
    </source>
</evidence>
<evidence type="ECO:0000259" key="15">
    <source>
        <dbReference type="PROSITE" id="PS50994"/>
    </source>
</evidence>
<dbReference type="PROSITE" id="PS50994">
    <property type="entry name" value="INTEGRASE"/>
    <property type="match status" value="1"/>
</dbReference>
<sequence>MKMHSLPFPSSLNHNRSPLELVHSDLHGPLPVASHSGYKYWITFIDDTTRFRAVYLLKAKSEAFEAFKVYKSWAETQLGVKLRALQDDKGGEYMSNAFKSFTELAGIERRHSTRNRPQQNGIAERANRTMGERITAMLSESRLPPSFWGECISSMVHVWNMLPTASLSGTTPFEDFYKRKPDVSHLRVWGCTSYVHVQ</sequence>
<dbReference type="GO" id="GO:0032196">
    <property type="term" value="P:transposition"/>
    <property type="evidence" value="ECO:0007669"/>
    <property type="project" value="UniProtKB-KW"/>
</dbReference>
<evidence type="ECO:0000256" key="14">
    <source>
        <dbReference type="ARBA" id="ARBA00049244"/>
    </source>
</evidence>
<keyword evidence="8" id="KW-0694">RNA-binding</keyword>
<evidence type="ECO:0000313" key="16">
    <source>
        <dbReference type="EMBL" id="KAF7773618.1"/>
    </source>
</evidence>
<keyword evidence="1" id="KW-0815">Transposition</keyword>
<evidence type="ECO:0000313" key="17">
    <source>
        <dbReference type="Proteomes" id="UP000629468"/>
    </source>
</evidence>
<keyword evidence="3" id="KW-0540">Nuclease</keyword>
<dbReference type="GO" id="GO:0006310">
    <property type="term" value="P:DNA recombination"/>
    <property type="evidence" value="ECO:0007669"/>
    <property type="project" value="UniProtKB-KW"/>
</dbReference>
<dbReference type="Pfam" id="PF00665">
    <property type="entry name" value="rve"/>
    <property type="match status" value="1"/>
</dbReference>
<keyword evidence="4" id="KW-0479">Metal-binding</keyword>
<evidence type="ECO:0000256" key="1">
    <source>
        <dbReference type="ARBA" id="ARBA00022578"/>
    </source>
</evidence>
<evidence type="ECO:0000256" key="10">
    <source>
        <dbReference type="ARBA" id="ARBA00022918"/>
    </source>
</evidence>
<dbReference type="SUPFAM" id="SSF53098">
    <property type="entry name" value="Ribonuclease H-like"/>
    <property type="match status" value="1"/>
</dbReference>
<proteinExistence type="predicted"/>
<evidence type="ECO:0000256" key="3">
    <source>
        <dbReference type="ARBA" id="ARBA00022722"/>
    </source>
</evidence>
<dbReference type="PANTHER" id="PTHR42648">
    <property type="entry name" value="TRANSPOSASE, PUTATIVE-RELATED"/>
    <property type="match status" value="1"/>
</dbReference>
<dbReference type="Proteomes" id="UP000629468">
    <property type="component" value="Unassembled WGS sequence"/>
</dbReference>
<dbReference type="InterPro" id="IPR012337">
    <property type="entry name" value="RNaseH-like_sf"/>
</dbReference>
<dbReference type="Gene3D" id="3.30.420.10">
    <property type="entry name" value="Ribonuclease H-like superfamily/Ribonuclease H"/>
    <property type="match status" value="1"/>
</dbReference>
<dbReference type="GO" id="GO:0016787">
    <property type="term" value="F:hydrolase activity"/>
    <property type="evidence" value="ECO:0007669"/>
    <property type="project" value="UniProtKB-KW"/>
</dbReference>
<keyword evidence="7" id="KW-0460">Magnesium</keyword>
<dbReference type="PANTHER" id="PTHR42648:SF11">
    <property type="entry name" value="TRANSPOSON TY4-P GAG-POL POLYPROTEIN"/>
    <property type="match status" value="1"/>
</dbReference>